<protein>
    <recommendedName>
        <fullName evidence="2">SCP domain-containing protein</fullName>
    </recommendedName>
</protein>
<dbReference type="InterPro" id="IPR013517">
    <property type="entry name" value="FG-GAP"/>
</dbReference>
<dbReference type="PANTHER" id="PTHR31157:SF1">
    <property type="entry name" value="SCP DOMAIN-CONTAINING PROTEIN"/>
    <property type="match status" value="1"/>
</dbReference>
<dbReference type="SUPFAM" id="SSF69318">
    <property type="entry name" value="Integrin alpha N-terminal domain"/>
    <property type="match status" value="1"/>
</dbReference>
<dbReference type="OrthoDB" id="68195at2"/>
<evidence type="ECO:0000313" key="4">
    <source>
        <dbReference type="Proteomes" id="UP000282460"/>
    </source>
</evidence>
<comment type="caution">
    <text evidence="3">The sequence shown here is derived from an EMBL/GenBank/DDBJ whole genome shotgun (WGS) entry which is preliminary data.</text>
</comment>
<keyword evidence="1" id="KW-0732">Signal</keyword>
<dbReference type="SUPFAM" id="SSF55797">
    <property type="entry name" value="PR-1-like"/>
    <property type="match status" value="1"/>
</dbReference>
<keyword evidence="4" id="KW-1185">Reference proteome</keyword>
<dbReference type="Pfam" id="PF00188">
    <property type="entry name" value="CAP"/>
    <property type="match status" value="1"/>
</dbReference>
<accession>A0A3L7J5H5</accession>
<proteinExistence type="predicted"/>
<organism evidence="3 4">
    <name type="scientific">Mycetocola zhadangensis</name>
    <dbReference type="NCBI Taxonomy" id="1164595"/>
    <lineage>
        <taxon>Bacteria</taxon>
        <taxon>Bacillati</taxon>
        <taxon>Actinomycetota</taxon>
        <taxon>Actinomycetes</taxon>
        <taxon>Micrococcales</taxon>
        <taxon>Microbacteriaceae</taxon>
        <taxon>Mycetocola</taxon>
    </lineage>
</organism>
<dbReference type="Proteomes" id="UP000282460">
    <property type="component" value="Unassembled WGS sequence"/>
</dbReference>
<reference evidence="3 4" key="1">
    <citation type="submission" date="2018-10" db="EMBL/GenBank/DDBJ databases">
        <authorList>
            <person name="Li J."/>
        </authorList>
    </citation>
    <scope>NUCLEOTIDE SEQUENCE [LARGE SCALE GENOMIC DNA]</scope>
    <source>
        <strain evidence="3 4">ZD1-4</strain>
    </source>
</reference>
<evidence type="ECO:0000259" key="2">
    <source>
        <dbReference type="Pfam" id="PF00188"/>
    </source>
</evidence>
<dbReference type="Gene3D" id="3.40.33.10">
    <property type="entry name" value="CAP"/>
    <property type="match status" value="1"/>
</dbReference>
<dbReference type="EMBL" id="RCWJ01000001">
    <property type="protein sequence ID" value="RLQ85709.1"/>
    <property type="molecule type" value="Genomic_DNA"/>
</dbReference>
<dbReference type="InterPro" id="IPR035940">
    <property type="entry name" value="CAP_sf"/>
</dbReference>
<dbReference type="Gene3D" id="2.115.10.10">
    <property type="entry name" value="Tachylectin 2"/>
    <property type="match status" value="1"/>
</dbReference>
<name>A0A3L7J5H5_9MICO</name>
<sequence>MQLIGSAEVERHSAPLFLGGRKYLFTLHAPANRGRLLTATLAAVALAVALISVPAPARAAEPVVGGYSLSQARKIILDDTNAIRTGLGLKPVVESAALNSVAQNWSTSQAQVGAMSHNPAYSSQYPAGWTTASENVAYGYAVTAVVAGWKASPGHYRNITQSSANVIGIGVAADSNGRLYYTQNFATYPASAVPAPPTASPGTPAPSSASIRNAGDVVVIDGAGSLWNYGKQGEIGAVAPTRIGTGWQGIKELHVTDWNSDGVQDLVAQRKSGTLSVYPGLKTGGFGTAFLIGSGGWGDVEVDIAKWKATDAYPSVLRKDGAGALWLYPNAQGKGLSPRTAIASGWSGLTVKIVDFDKDGKQDVLATNSAGDMLLYRTNGSGSFVNEPRPRIGSGWSGFTAVVLTGFAGADSAGIIAKDPAGRLLYYPIVAKAFGSPQVLGASGWGPMTLSNN</sequence>
<evidence type="ECO:0000256" key="1">
    <source>
        <dbReference type="ARBA" id="ARBA00022729"/>
    </source>
</evidence>
<dbReference type="PANTHER" id="PTHR31157">
    <property type="entry name" value="SCP DOMAIN-CONTAINING PROTEIN"/>
    <property type="match status" value="1"/>
</dbReference>
<dbReference type="InterPro" id="IPR014044">
    <property type="entry name" value="CAP_dom"/>
</dbReference>
<dbReference type="CDD" id="cd05379">
    <property type="entry name" value="CAP_bacterial"/>
    <property type="match status" value="1"/>
</dbReference>
<feature type="domain" description="SCP" evidence="2">
    <location>
        <begin position="77"/>
        <end position="185"/>
    </location>
</feature>
<gene>
    <name evidence="3" type="ORF">D9V28_02205</name>
</gene>
<dbReference type="Pfam" id="PF13517">
    <property type="entry name" value="FG-GAP_3"/>
    <property type="match status" value="1"/>
</dbReference>
<evidence type="ECO:0000313" key="3">
    <source>
        <dbReference type="EMBL" id="RLQ85709.1"/>
    </source>
</evidence>
<dbReference type="InterPro" id="IPR028994">
    <property type="entry name" value="Integrin_alpha_N"/>
</dbReference>
<dbReference type="AlphaFoldDB" id="A0A3L7J5H5"/>